<dbReference type="FunFam" id="2.30.30.870:FF:000001">
    <property type="entry name" value="Protein pelota homolog"/>
    <property type="match status" value="1"/>
</dbReference>
<dbReference type="Pfam" id="PF26356">
    <property type="entry name" value="Pelota_N"/>
    <property type="match status" value="1"/>
</dbReference>
<dbReference type="GO" id="GO:0070966">
    <property type="term" value="P:nuclear-transcribed mRNA catabolic process, no-go decay"/>
    <property type="evidence" value="ECO:0007669"/>
    <property type="project" value="InterPro"/>
</dbReference>
<name>A0AA35SDC7_GEOBA</name>
<reference evidence="2" key="1">
    <citation type="submission" date="2023-03" db="EMBL/GenBank/DDBJ databases">
        <authorList>
            <person name="Steffen K."/>
            <person name="Cardenas P."/>
        </authorList>
    </citation>
    <scope>NUCLEOTIDE SEQUENCE</scope>
</reference>
<dbReference type="EMBL" id="CASHTH010002288">
    <property type="protein sequence ID" value="CAI8027599.1"/>
    <property type="molecule type" value="Genomic_DNA"/>
</dbReference>
<dbReference type="InterPro" id="IPR042226">
    <property type="entry name" value="eFR1_2_sf"/>
</dbReference>
<comment type="caution">
    <text evidence="2">The sequence shown here is derived from an EMBL/GenBank/DDBJ whole genome shotgun (WGS) entry which is preliminary data.</text>
</comment>
<dbReference type="Gene3D" id="2.30.30.870">
    <property type="entry name" value="Pelota, domain A"/>
    <property type="match status" value="1"/>
</dbReference>
<feature type="domain" description="eRF1/Pelota-like N-terminal" evidence="1">
    <location>
        <begin position="1"/>
        <end position="130"/>
    </location>
</feature>
<dbReference type="GO" id="GO:0032790">
    <property type="term" value="P:ribosome disassembly"/>
    <property type="evidence" value="ECO:0007669"/>
    <property type="project" value="TreeGrafter"/>
</dbReference>
<sequence>MKLVHRDLDKNGTGQVVLIPEEPEDMWHAYNLVSKGDSIKSTTIRKVKDESSTGSSTSNRVRTNLTVSIETIEFDTAACQLRVKGKNIQENQYVKMGAYHTIDLQLNQKFTLAKQHWDVIALDRLDLACDPTRTADVAAVIMQEGLAHVCVVTECMTLTRARVEVHIPRKRRGSCESHDKVSTRLSQLIHTNLTLYLPRL</sequence>
<protein>
    <submittedName>
        <fullName evidence="2">Protein pelota homolog</fullName>
    </submittedName>
</protein>
<gene>
    <name evidence="2" type="ORF">GBAR_LOCUS15753</name>
</gene>
<dbReference type="InterPro" id="IPR004405">
    <property type="entry name" value="TF_pelota"/>
</dbReference>
<dbReference type="InterPro" id="IPR058547">
    <property type="entry name" value="Pelota_N"/>
</dbReference>
<keyword evidence="3" id="KW-1185">Reference proteome</keyword>
<dbReference type="InterPro" id="IPR005140">
    <property type="entry name" value="eRF1_Pelota-like_N"/>
</dbReference>
<dbReference type="GO" id="GO:0070481">
    <property type="term" value="P:nuclear-transcribed mRNA catabolic process, non-stop decay"/>
    <property type="evidence" value="ECO:0007669"/>
    <property type="project" value="InterPro"/>
</dbReference>
<organism evidence="2 3">
    <name type="scientific">Geodia barretti</name>
    <name type="common">Barrett's horny sponge</name>
    <dbReference type="NCBI Taxonomy" id="519541"/>
    <lineage>
        <taxon>Eukaryota</taxon>
        <taxon>Metazoa</taxon>
        <taxon>Porifera</taxon>
        <taxon>Demospongiae</taxon>
        <taxon>Heteroscleromorpha</taxon>
        <taxon>Tetractinellida</taxon>
        <taxon>Astrophorina</taxon>
        <taxon>Geodiidae</taxon>
        <taxon>Geodia</taxon>
    </lineage>
</organism>
<dbReference type="Gene3D" id="3.30.420.60">
    <property type="entry name" value="eRF1 domain 2"/>
    <property type="match status" value="1"/>
</dbReference>
<dbReference type="GO" id="GO:0005737">
    <property type="term" value="C:cytoplasm"/>
    <property type="evidence" value="ECO:0007669"/>
    <property type="project" value="TreeGrafter"/>
</dbReference>
<dbReference type="GO" id="GO:0070651">
    <property type="term" value="P:nonfunctional rRNA decay"/>
    <property type="evidence" value="ECO:0007669"/>
    <property type="project" value="TreeGrafter"/>
</dbReference>
<dbReference type="SUPFAM" id="SSF53137">
    <property type="entry name" value="Translational machinery components"/>
    <property type="match status" value="1"/>
</dbReference>
<proteinExistence type="predicted"/>
<accession>A0AA35SDC7</accession>
<dbReference type="Pfam" id="PF03464">
    <property type="entry name" value="eRF1_2"/>
    <property type="match status" value="1"/>
</dbReference>
<dbReference type="InterPro" id="IPR005141">
    <property type="entry name" value="eRF1_2"/>
</dbReference>
<dbReference type="Proteomes" id="UP001174909">
    <property type="component" value="Unassembled WGS sequence"/>
</dbReference>
<dbReference type="GO" id="GO:0071025">
    <property type="term" value="P:RNA surveillance"/>
    <property type="evidence" value="ECO:0007669"/>
    <property type="project" value="InterPro"/>
</dbReference>
<dbReference type="SUPFAM" id="SSF159065">
    <property type="entry name" value="Dom34/Pelota N-terminal domain-like"/>
    <property type="match status" value="1"/>
</dbReference>
<dbReference type="AlphaFoldDB" id="A0AA35SDC7"/>
<evidence type="ECO:0000259" key="1">
    <source>
        <dbReference type="SMART" id="SM01194"/>
    </source>
</evidence>
<dbReference type="SMART" id="SM01194">
    <property type="entry name" value="eRF1_1"/>
    <property type="match status" value="1"/>
</dbReference>
<dbReference type="InterPro" id="IPR038069">
    <property type="entry name" value="Pelota/DOM34_N"/>
</dbReference>
<evidence type="ECO:0000313" key="2">
    <source>
        <dbReference type="EMBL" id="CAI8027599.1"/>
    </source>
</evidence>
<evidence type="ECO:0000313" key="3">
    <source>
        <dbReference type="Proteomes" id="UP001174909"/>
    </source>
</evidence>
<dbReference type="PANTHER" id="PTHR10853:SF0">
    <property type="entry name" value="PROTEIN PELOTA HOMOLOG"/>
    <property type="match status" value="1"/>
</dbReference>
<dbReference type="PANTHER" id="PTHR10853">
    <property type="entry name" value="PELOTA"/>
    <property type="match status" value="1"/>
</dbReference>